<dbReference type="CTD" id="4514"/>
<keyword evidence="5" id="KW-1278">Translocase</keyword>
<dbReference type="InterPro" id="IPR000298">
    <property type="entry name" value="Cyt_c_oxidase-like_su3"/>
</dbReference>
<dbReference type="PANTHER" id="PTHR11403:SF7">
    <property type="entry name" value="CYTOCHROME C OXIDASE SUBUNIT 3"/>
    <property type="match status" value="1"/>
</dbReference>
<protein>
    <recommendedName>
        <fullName evidence="3 8">Cytochrome c oxidase subunit 3</fullName>
    </recommendedName>
</protein>
<evidence type="ECO:0000256" key="5">
    <source>
        <dbReference type="ARBA" id="ARBA00022967"/>
    </source>
</evidence>
<keyword evidence="7 9" id="KW-0472">Membrane</keyword>
<dbReference type="CDD" id="cd01665">
    <property type="entry name" value="Cyt_c_Oxidase_III"/>
    <property type="match status" value="1"/>
</dbReference>
<accession>G8CRB4</accession>
<dbReference type="SUPFAM" id="SSF81452">
    <property type="entry name" value="Cytochrome c oxidase subunit III-like"/>
    <property type="match status" value="1"/>
</dbReference>
<feature type="transmembrane region" description="Helical" evidence="9">
    <location>
        <begin position="40"/>
        <end position="63"/>
    </location>
</feature>
<comment type="function">
    <text evidence="8">Component of the cytochrome c oxidase, the last enzyme in the mitochondrial electron transport chain which drives oxidative phosphorylation. The respiratory chain contains 3 multisubunit complexes succinate dehydrogenase (complex II, CII), ubiquinol-cytochrome c oxidoreductase (cytochrome b-c1 complex, complex III, CIII) and cytochrome c oxidase (complex IV, CIV), that cooperate to transfer electrons derived from NADH and succinate to molecular oxygen, creating an electrochemical gradient over the inner membrane that drives transmembrane transport and the ATP synthase. Cytochrome c oxidase is the component of the respiratory chain that catalyzes the reduction of oxygen to water. Electrons originating from reduced cytochrome c in the intermembrane space (IMS) are transferred via the dinuclear copper A center (CU(A)) of subunit 2 and heme A of subunit 1 to the active site in subunit 1, a binuclear center (BNC) formed by heme A3 and copper B (CU(B)). The BNC reduces molecular oxygen to 2 water molecules using 4 electrons from cytochrome c in the IMS and 4 protons from the mitochondrial matrix.</text>
</comment>
<feature type="transmembrane region" description="Helical" evidence="9">
    <location>
        <begin position="125"/>
        <end position="145"/>
    </location>
</feature>
<dbReference type="Gene3D" id="1.20.120.80">
    <property type="entry name" value="Cytochrome c oxidase, subunit III, four-helix bundle"/>
    <property type="match status" value="1"/>
</dbReference>
<comment type="subcellular location">
    <subcellularLocation>
        <location evidence="1">Membrane</location>
        <topology evidence="1">Multi-pass membrane protein</topology>
    </subcellularLocation>
</comment>
<gene>
    <name evidence="11" type="primary">COX3</name>
</gene>
<dbReference type="InterPro" id="IPR024791">
    <property type="entry name" value="Cyt_c/ubiquinol_Oxase_su3"/>
</dbReference>
<dbReference type="EMBL" id="HQ186249">
    <property type="protein sequence ID" value="ADN52142.1"/>
    <property type="molecule type" value="Genomic_DNA"/>
</dbReference>
<feature type="transmembrane region" description="Helical" evidence="9">
    <location>
        <begin position="12"/>
        <end position="34"/>
    </location>
</feature>
<evidence type="ECO:0000259" key="10">
    <source>
        <dbReference type="PROSITE" id="PS50253"/>
    </source>
</evidence>
<keyword evidence="4 8" id="KW-0812">Transmembrane</keyword>
<dbReference type="GO" id="GO:0005739">
    <property type="term" value="C:mitochondrion"/>
    <property type="evidence" value="ECO:0007669"/>
    <property type="project" value="TreeGrafter"/>
</dbReference>
<feature type="transmembrane region" description="Helical" evidence="9">
    <location>
        <begin position="157"/>
        <end position="177"/>
    </location>
</feature>
<dbReference type="GeneID" id="11341408"/>
<proteinExistence type="inferred from homology"/>
<comment type="similarity">
    <text evidence="2 8">Belongs to the cytochrome c oxidase subunit 3 family.</text>
</comment>
<keyword evidence="8 11" id="KW-0496">Mitochondrion</keyword>
<feature type="domain" description="Heme-copper oxidase subunit III family profile" evidence="10">
    <location>
        <begin position="4"/>
        <end position="259"/>
    </location>
</feature>
<feature type="transmembrane region" description="Helical" evidence="9">
    <location>
        <begin position="197"/>
        <end position="218"/>
    </location>
</feature>
<evidence type="ECO:0000256" key="8">
    <source>
        <dbReference type="RuleBase" id="RU003375"/>
    </source>
</evidence>
<sequence>MFLKFRKYHKMEYSYYPFMLSAGLVGFDCGLLLFMGMGMFYSVFICFLYIFYVSFLWIKDVVLEDISGQYSFFDYRMLVQGFRLFLFSELTLFFSIFWTFLDFSLCPLTWLGGSWCPVGILSPDYLGYNGVASLFLMMNSHILKYSRRFLCLNVSNCEVFLLLCIFIGGGFLCFQYYEYGSNCFVMNDSSYGSVFYIGTGLHGFHVFIGVCFLIINFIRVKLFNFNWYHTQSYDMSIDYWRFLEWMWGFMFCLLYVWGS</sequence>
<geneLocation type="mitochondrion" evidence="11"/>
<evidence type="ECO:0000256" key="6">
    <source>
        <dbReference type="ARBA" id="ARBA00022989"/>
    </source>
</evidence>
<dbReference type="InterPro" id="IPR013833">
    <property type="entry name" value="Cyt_c_oxidase_su3_a-hlx"/>
</dbReference>
<dbReference type="AlphaFoldDB" id="G8CRB4"/>
<dbReference type="InterPro" id="IPR035973">
    <property type="entry name" value="Cyt_c_oxidase_su3-like_sf"/>
</dbReference>
<dbReference type="PANTHER" id="PTHR11403">
    <property type="entry name" value="CYTOCHROME C OXIDASE SUBUNIT III"/>
    <property type="match status" value="1"/>
</dbReference>
<feature type="transmembrane region" description="Helical" evidence="9">
    <location>
        <begin position="239"/>
        <end position="258"/>
    </location>
</feature>
<reference evidence="11" key="1">
    <citation type="journal article" date="2012" name="BMC Genomics">
        <title>Comparing the mitochondrial genomes of Wolbachia-dependent and independent filarial nematode species.</title>
        <authorList>
            <person name="McNulty S.N."/>
            <person name="Mullin A.S."/>
            <person name="Vaughan J.A."/>
            <person name="Tkach V.V."/>
            <person name="Weil G.J."/>
            <person name="Fischer P.U."/>
        </authorList>
    </citation>
    <scope>NUCLEOTIDE SEQUENCE</scope>
</reference>
<dbReference type="Gene3D" id="1.10.287.70">
    <property type="match status" value="1"/>
</dbReference>
<organism evidence="11">
    <name type="scientific">Acanthocheilonema viteae</name>
    <name type="common">Filarial nematode worm</name>
    <name type="synonym">Dipetalonema viteae</name>
    <dbReference type="NCBI Taxonomy" id="6277"/>
    <lineage>
        <taxon>Eukaryota</taxon>
        <taxon>Metazoa</taxon>
        <taxon>Ecdysozoa</taxon>
        <taxon>Nematoda</taxon>
        <taxon>Chromadorea</taxon>
        <taxon>Rhabditida</taxon>
        <taxon>Spirurina</taxon>
        <taxon>Spiruromorpha</taxon>
        <taxon>Filarioidea</taxon>
        <taxon>Onchocercidae</taxon>
        <taxon>Acanthocheilonema</taxon>
    </lineage>
</organism>
<dbReference type="Pfam" id="PF00510">
    <property type="entry name" value="COX3"/>
    <property type="match status" value="1"/>
</dbReference>
<evidence type="ECO:0000256" key="7">
    <source>
        <dbReference type="ARBA" id="ARBA00023136"/>
    </source>
</evidence>
<dbReference type="RefSeq" id="YP_004935162.1">
    <property type="nucleotide sequence ID" value="NC_016197.1"/>
</dbReference>
<evidence type="ECO:0000256" key="3">
    <source>
        <dbReference type="ARBA" id="ARBA00015944"/>
    </source>
</evidence>
<feature type="transmembrane region" description="Helical" evidence="9">
    <location>
        <begin position="84"/>
        <end position="105"/>
    </location>
</feature>
<dbReference type="GO" id="GO:0016020">
    <property type="term" value="C:membrane"/>
    <property type="evidence" value="ECO:0007669"/>
    <property type="project" value="UniProtKB-SubCell"/>
</dbReference>
<dbReference type="GO" id="GO:0006123">
    <property type="term" value="P:mitochondrial electron transport, cytochrome c to oxygen"/>
    <property type="evidence" value="ECO:0007669"/>
    <property type="project" value="TreeGrafter"/>
</dbReference>
<evidence type="ECO:0000256" key="9">
    <source>
        <dbReference type="SAM" id="Phobius"/>
    </source>
</evidence>
<evidence type="ECO:0000256" key="1">
    <source>
        <dbReference type="ARBA" id="ARBA00004141"/>
    </source>
</evidence>
<keyword evidence="6 9" id="KW-1133">Transmembrane helix</keyword>
<dbReference type="InterPro" id="IPR033945">
    <property type="entry name" value="Cyt_c_oxase_su3_dom"/>
</dbReference>
<evidence type="ECO:0000256" key="2">
    <source>
        <dbReference type="ARBA" id="ARBA00010581"/>
    </source>
</evidence>
<evidence type="ECO:0000256" key="4">
    <source>
        <dbReference type="ARBA" id="ARBA00022692"/>
    </source>
</evidence>
<evidence type="ECO:0000313" key="11">
    <source>
        <dbReference type="EMBL" id="ADN52142.1"/>
    </source>
</evidence>
<name>G8CRB4_ACAVI</name>
<dbReference type="GO" id="GO:0004129">
    <property type="term" value="F:cytochrome-c oxidase activity"/>
    <property type="evidence" value="ECO:0007669"/>
    <property type="project" value="InterPro"/>
</dbReference>
<dbReference type="PROSITE" id="PS50253">
    <property type="entry name" value="COX3"/>
    <property type="match status" value="1"/>
</dbReference>